<dbReference type="Proteomes" id="UP000324222">
    <property type="component" value="Unassembled WGS sequence"/>
</dbReference>
<keyword evidence="2" id="KW-1185">Reference proteome</keyword>
<dbReference type="AlphaFoldDB" id="A0A5B7HXY5"/>
<evidence type="ECO:0000313" key="2">
    <source>
        <dbReference type="Proteomes" id="UP000324222"/>
    </source>
</evidence>
<sequence>MDERDLASAAARDVRSRHPAVLQEAAAAHCLLLSRAAGHSHSSTRYSSQQYAQCLWNSRGAAAAAHVLPRAGEAQAGVETGRTLFAGESFTARSTSAADTRSA</sequence>
<comment type="caution">
    <text evidence="1">The sequence shown here is derived from an EMBL/GenBank/DDBJ whole genome shotgun (WGS) entry which is preliminary data.</text>
</comment>
<reference evidence="1 2" key="1">
    <citation type="submission" date="2019-05" db="EMBL/GenBank/DDBJ databases">
        <title>Another draft genome of Portunus trituberculatus and its Hox gene families provides insights of decapod evolution.</title>
        <authorList>
            <person name="Jeong J.-H."/>
            <person name="Song I."/>
            <person name="Kim S."/>
            <person name="Choi T."/>
            <person name="Kim D."/>
            <person name="Ryu S."/>
            <person name="Kim W."/>
        </authorList>
    </citation>
    <scope>NUCLEOTIDE SEQUENCE [LARGE SCALE GENOMIC DNA]</scope>
    <source>
        <tissue evidence="1">Muscle</tissue>
    </source>
</reference>
<gene>
    <name evidence="1" type="ORF">E2C01_068962</name>
</gene>
<evidence type="ECO:0000313" key="1">
    <source>
        <dbReference type="EMBL" id="MPC74596.1"/>
    </source>
</evidence>
<name>A0A5B7HXY5_PORTR</name>
<dbReference type="EMBL" id="VSRR010039252">
    <property type="protein sequence ID" value="MPC74596.1"/>
    <property type="molecule type" value="Genomic_DNA"/>
</dbReference>
<accession>A0A5B7HXY5</accession>
<organism evidence="1 2">
    <name type="scientific">Portunus trituberculatus</name>
    <name type="common">Swimming crab</name>
    <name type="synonym">Neptunus trituberculatus</name>
    <dbReference type="NCBI Taxonomy" id="210409"/>
    <lineage>
        <taxon>Eukaryota</taxon>
        <taxon>Metazoa</taxon>
        <taxon>Ecdysozoa</taxon>
        <taxon>Arthropoda</taxon>
        <taxon>Crustacea</taxon>
        <taxon>Multicrustacea</taxon>
        <taxon>Malacostraca</taxon>
        <taxon>Eumalacostraca</taxon>
        <taxon>Eucarida</taxon>
        <taxon>Decapoda</taxon>
        <taxon>Pleocyemata</taxon>
        <taxon>Brachyura</taxon>
        <taxon>Eubrachyura</taxon>
        <taxon>Portunoidea</taxon>
        <taxon>Portunidae</taxon>
        <taxon>Portuninae</taxon>
        <taxon>Portunus</taxon>
    </lineage>
</organism>
<proteinExistence type="predicted"/>
<protein>
    <submittedName>
        <fullName evidence="1">Uncharacterized protein</fullName>
    </submittedName>
</protein>